<dbReference type="AlphaFoldDB" id="A0A6J7ZYT0"/>
<dbReference type="Proteomes" id="UP000507470">
    <property type="component" value="Unassembled WGS sequence"/>
</dbReference>
<evidence type="ECO:0000313" key="1">
    <source>
        <dbReference type="EMBL" id="CAC5358442.1"/>
    </source>
</evidence>
<gene>
    <name evidence="1" type="ORF">MCOR_1696</name>
</gene>
<evidence type="ECO:0000313" key="2">
    <source>
        <dbReference type="Proteomes" id="UP000507470"/>
    </source>
</evidence>
<sequence length="609" mass="68761">MLWVLLRSISRKNLNIPVLFPTDVLQKIPFWTGYNSCLSDFKPHFSIVSYAPIVDSKPNDMATVYTTMRKCVDMTVAMGQKYSVQTFDQQLYSIAKQVAWTMPETFRNHIIRLGGFHTLSCFIAAIGKLWGDGGLKDLLVDSSVYASGTVDQMLNGKEFNRAVRALTLAFEALYVSLLSAFFKWCVEKDVIKSFPISFWSSLSYIASNFNSNQEVLSSIHSAMADIERHMLPLLKDFRQWGCNVSPTFKFWDMFLTTVEIMLQNIRSEREGLWGLHLSSVSAMVPFIFVTNRVNYSRWLPVYIQDMFNLPPDVLPAFESGDFSIRQPSAFNGIWSDMATEKTVIKDSKGCGGIVNITRQKPALIKVVLTRHILADFSSEMRKRSGFTAVAEQLSHEEAKPTSMRRDDDHLKLLVDHMQQRMTDPFDVSLHPKPLINISTGMHAPRDIESSLINAVQDGAKMAKSFIDGALADDQHGNFYGPITRSKLKTFEDLTKKTKLKCRSGEIIEGHINPELVFRRALVLANSRDDVTVEKVLSFPIGPIPTSLFHDDGTMRKTCKADLGHQLEALVSSVKSLEHSDKFSTVLIRDGMALIQSLQVKNLKPLVIWH</sequence>
<keyword evidence="2" id="KW-1185">Reference proteome</keyword>
<protein>
    <submittedName>
        <fullName evidence="1">Uncharacterized protein</fullName>
    </submittedName>
</protein>
<dbReference type="PANTHER" id="PTHR47018">
    <property type="entry name" value="CXC DOMAIN-CONTAINING PROTEIN-RELATED"/>
    <property type="match status" value="1"/>
</dbReference>
<dbReference type="OrthoDB" id="6159445at2759"/>
<accession>A0A6J7ZYT0</accession>
<proteinExistence type="predicted"/>
<dbReference type="PANTHER" id="PTHR47018:SF1">
    <property type="entry name" value="TESMIN_TSO1-LIKE CXC DOMAIN-CONTAINING PROTEIN"/>
    <property type="match status" value="1"/>
</dbReference>
<name>A0A6J7ZYT0_MYTCO</name>
<reference evidence="1 2" key="1">
    <citation type="submission" date="2020-06" db="EMBL/GenBank/DDBJ databases">
        <authorList>
            <person name="Li R."/>
            <person name="Bekaert M."/>
        </authorList>
    </citation>
    <scope>NUCLEOTIDE SEQUENCE [LARGE SCALE GENOMIC DNA]</scope>
    <source>
        <strain evidence="2">wild</strain>
    </source>
</reference>
<dbReference type="EMBL" id="CACVKT020000348">
    <property type="protein sequence ID" value="CAC5358442.1"/>
    <property type="molecule type" value="Genomic_DNA"/>
</dbReference>
<organism evidence="1 2">
    <name type="scientific">Mytilus coruscus</name>
    <name type="common">Sea mussel</name>
    <dbReference type="NCBI Taxonomy" id="42192"/>
    <lineage>
        <taxon>Eukaryota</taxon>
        <taxon>Metazoa</taxon>
        <taxon>Spiralia</taxon>
        <taxon>Lophotrochozoa</taxon>
        <taxon>Mollusca</taxon>
        <taxon>Bivalvia</taxon>
        <taxon>Autobranchia</taxon>
        <taxon>Pteriomorphia</taxon>
        <taxon>Mytilida</taxon>
        <taxon>Mytiloidea</taxon>
        <taxon>Mytilidae</taxon>
        <taxon>Mytilinae</taxon>
        <taxon>Mytilus</taxon>
    </lineage>
</organism>